<evidence type="ECO:0008006" key="10">
    <source>
        <dbReference type="Google" id="ProtNLM"/>
    </source>
</evidence>
<evidence type="ECO:0000256" key="3">
    <source>
        <dbReference type="ARBA" id="ARBA00022692"/>
    </source>
</evidence>
<gene>
    <name evidence="9" type="ORF">g.67354</name>
</gene>
<feature type="compositionally biased region" description="Polar residues" evidence="8">
    <location>
        <begin position="184"/>
        <end position="193"/>
    </location>
</feature>
<comment type="subcellular location">
    <subcellularLocation>
        <location evidence="1">Membrane</location>
        <topology evidence="1">Single-pass membrane protein</topology>
    </subcellularLocation>
</comment>
<keyword evidence="6" id="KW-0811">Translocation</keyword>
<dbReference type="GO" id="GO:0015031">
    <property type="term" value="P:protein transport"/>
    <property type="evidence" value="ECO:0007669"/>
    <property type="project" value="UniProtKB-KW"/>
</dbReference>
<reference evidence="9" key="1">
    <citation type="submission" date="2015-08" db="EMBL/GenBank/DDBJ databases">
        <authorList>
            <person name="Babu N.S."/>
            <person name="Beckwith C.J."/>
            <person name="Beseler K.G."/>
            <person name="Brison A."/>
            <person name="Carone J.V."/>
            <person name="Caskin T.P."/>
            <person name="Diamond M."/>
            <person name="Durham M.E."/>
            <person name="Foxe J.M."/>
            <person name="Go M."/>
            <person name="Henderson B.A."/>
            <person name="Jones I.B."/>
            <person name="McGettigan J.A."/>
            <person name="Micheletti S.J."/>
            <person name="Nasrallah M.E."/>
            <person name="Ortiz D."/>
            <person name="Piller C.R."/>
            <person name="Privatt S.R."/>
            <person name="Schneider S.L."/>
            <person name="Sharp S."/>
            <person name="Smith T.C."/>
            <person name="Stanton J.D."/>
            <person name="Ullery H.E."/>
            <person name="Wilson R.J."/>
            <person name="Serrano M.G."/>
            <person name="Buck G."/>
            <person name="Lee V."/>
            <person name="Wang Y."/>
            <person name="Carvalho R."/>
            <person name="Voegtly L."/>
            <person name="Shi R."/>
            <person name="Duckworth R."/>
            <person name="Johnson A."/>
            <person name="Loviza R."/>
            <person name="Walstead R."/>
            <person name="Shah Z."/>
            <person name="Kiflezghi M."/>
            <person name="Wade K."/>
            <person name="Ball S.L."/>
            <person name="Bradley K.W."/>
            <person name="Asai D.J."/>
            <person name="Bowman C.A."/>
            <person name="Russell D.A."/>
            <person name="Pope W.H."/>
            <person name="Jacobs-Sera D."/>
            <person name="Hendrix R.W."/>
            <person name="Hatfull G.F."/>
        </authorList>
    </citation>
    <scope>NUCLEOTIDE SEQUENCE</scope>
</reference>
<dbReference type="GO" id="GO:0016020">
    <property type="term" value="C:membrane"/>
    <property type="evidence" value="ECO:0007669"/>
    <property type="project" value="UniProtKB-ARBA"/>
</dbReference>
<keyword evidence="5" id="KW-1133">Transmembrane helix</keyword>
<keyword evidence="2" id="KW-0813">Transport</keyword>
<dbReference type="InterPro" id="IPR003369">
    <property type="entry name" value="TatA/B/E"/>
</dbReference>
<dbReference type="PANTHER" id="PTHR35512:SF1">
    <property type="entry name" value="OS11G0550900 PROTEIN"/>
    <property type="match status" value="1"/>
</dbReference>
<accession>A0A1D2AGS2</accession>
<sequence length="259" mass="26816">MIGLTEIAIVAVAGAVLFGPKELPGIARALGRQTGRAMAYVQAGRTHFFKFARENEVDKLHADLSATLNQLNAIRDELRGGLNIMKPGPMTRRLLQDQGWAPTPSSIGTIATPATPEGGSAGAQARPVASFSVRDPAAVPHPQAPASSWAASGAAPAQPAAMASLMQAGRTAGVHGPMIEGANAPSTAHQTGLGTARGSPDQGPHPSQIPVSALEAGLVQDRTGTTPTGSDLMMDALLEEMVARQAQMFFKNQESRSMT</sequence>
<evidence type="ECO:0000313" key="9">
    <source>
        <dbReference type="EMBL" id="JAT78409.1"/>
    </source>
</evidence>
<protein>
    <recommendedName>
        <fullName evidence="10">Sec-independent protein translocase protein TatB</fullName>
    </recommendedName>
</protein>
<dbReference type="Pfam" id="PF02416">
    <property type="entry name" value="TatA_B_E"/>
    <property type="match status" value="1"/>
</dbReference>
<evidence type="ECO:0000256" key="5">
    <source>
        <dbReference type="ARBA" id="ARBA00022989"/>
    </source>
</evidence>
<evidence type="ECO:0000256" key="4">
    <source>
        <dbReference type="ARBA" id="ARBA00022927"/>
    </source>
</evidence>
<keyword evidence="4" id="KW-0653">Protein transport</keyword>
<keyword evidence="7" id="KW-0472">Membrane</keyword>
<proteinExistence type="predicted"/>
<evidence type="ECO:0000256" key="8">
    <source>
        <dbReference type="SAM" id="MobiDB-lite"/>
    </source>
</evidence>
<dbReference type="AlphaFoldDB" id="A0A1D2AGS2"/>
<evidence type="ECO:0000256" key="1">
    <source>
        <dbReference type="ARBA" id="ARBA00004167"/>
    </source>
</evidence>
<dbReference type="PANTHER" id="PTHR35512">
    <property type="entry name" value="OS11G0550900 PROTEIN"/>
    <property type="match status" value="1"/>
</dbReference>
<evidence type="ECO:0000256" key="2">
    <source>
        <dbReference type="ARBA" id="ARBA00022448"/>
    </source>
</evidence>
<name>A0A1D2AGS2_AUXPR</name>
<organism evidence="9">
    <name type="scientific">Auxenochlorella protothecoides</name>
    <name type="common">Green microalga</name>
    <name type="synonym">Chlorella protothecoides</name>
    <dbReference type="NCBI Taxonomy" id="3075"/>
    <lineage>
        <taxon>Eukaryota</taxon>
        <taxon>Viridiplantae</taxon>
        <taxon>Chlorophyta</taxon>
        <taxon>core chlorophytes</taxon>
        <taxon>Trebouxiophyceae</taxon>
        <taxon>Chlorellales</taxon>
        <taxon>Chlorellaceae</taxon>
        <taxon>Auxenochlorella</taxon>
    </lineage>
</organism>
<dbReference type="Gene3D" id="1.20.5.3310">
    <property type="match status" value="1"/>
</dbReference>
<feature type="region of interest" description="Disordered" evidence="8">
    <location>
        <begin position="180"/>
        <end position="209"/>
    </location>
</feature>
<evidence type="ECO:0000256" key="7">
    <source>
        <dbReference type="ARBA" id="ARBA00023136"/>
    </source>
</evidence>
<dbReference type="EMBL" id="GDKF01000213">
    <property type="protein sequence ID" value="JAT78409.1"/>
    <property type="molecule type" value="Transcribed_RNA"/>
</dbReference>
<keyword evidence="3" id="KW-0812">Transmembrane</keyword>
<evidence type="ECO:0000256" key="6">
    <source>
        <dbReference type="ARBA" id="ARBA00023010"/>
    </source>
</evidence>
<feature type="region of interest" description="Disordered" evidence="8">
    <location>
        <begin position="98"/>
        <end position="128"/>
    </location>
</feature>